<dbReference type="AlphaFoldDB" id="F7W8T7"/>
<dbReference type="SMART" id="SM00456">
    <property type="entry name" value="WW"/>
    <property type="match status" value="2"/>
</dbReference>
<dbReference type="SUPFAM" id="SSF81698">
    <property type="entry name" value="FF domain"/>
    <property type="match status" value="1"/>
</dbReference>
<organism evidence="4 5">
    <name type="scientific">Sordaria macrospora (strain ATCC MYA-333 / DSM 997 / K(L3346) / K-hell)</name>
    <dbReference type="NCBI Taxonomy" id="771870"/>
    <lineage>
        <taxon>Eukaryota</taxon>
        <taxon>Fungi</taxon>
        <taxon>Dikarya</taxon>
        <taxon>Ascomycota</taxon>
        <taxon>Pezizomycotina</taxon>
        <taxon>Sordariomycetes</taxon>
        <taxon>Sordariomycetidae</taxon>
        <taxon>Sordariales</taxon>
        <taxon>Sordariaceae</taxon>
        <taxon>Sordaria</taxon>
    </lineage>
</organism>
<dbReference type="Pfam" id="PF00397">
    <property type="entry name" value="WW"/>
    <property type="match status" value="1"/>
</dbReference>
<gene>
    <name evidence="4" type="ORF">SMAC_07717</name>
</gene>
<dbReference type="SUPFAM" id="SSF51045">
    <property type="entry name" value="WW domain"/>
    <property type="match status" value="1"/>
</dbReference>
<protein>
    <submittedName>
        <fullName evidence="4">WGS project CABT00000000 data, contig 2.47</fullName>
    </submittedName>
</protein>
<dbReference type="GO" id="GO:0005634">
    <property type="term" value="C:nucleus"/>
    <property type="evidence" value="ECO:0007669"/>
    <property type="project" value="TreeGrafter"/>
</dbReference>
<keyword evidence="1" id="KW-0677">Repeat</keyword>
<keyword evidence="5" id="KW-1185">Reference proteome</keyword>
<dbReference type="InterPro" id="IPR002713">
    <property type="entry name" value="FF_domain"/>
</dbReference>
<dbReference type="eggNOG" id="KOG0155">
    <property type="taxonomic scope" value="Eukaryota"/>
</dbReference>
<dbReference type="InterPro" id="IPR036517">
    <property type="entry name" value="FF_domain_sf"/>
</dbReference>
<evidence type="ECO:0000256" key="2">
    <source>
        <dbReference type="SAM" id="MobiDB-lite"/>
    </source>
</evidence>
<feature type="compositionally biased region" description="Low complexity" evidence="2">
    <location>
        <begin position="519"/>
        <end position="532"/>
    </location>
</feature>
<dbReference type="STRING" id="771870.F7W8T7"/>
<feature type="compositionally biased region" description="Basic and acidic residues" evidence="2">
    <location>
        <begin position="657"/>
        <end position="668"/>
    </location>
</feature>
<dbReference type="Pfam" id="PF01846">
    <property type="entry name" value="FF"/>
    <property type="match status" value="1"/>
</dbReference>
<feature type="compositionally biased region" description="Basic residues" evidence="2">
    <location>
        <begin position="927"/>
        <end position="936"/>
    </location>
</feature>
<feature type="compositionally biased region" description="Polar residues" evidence="2">
    <location>
        <begin position="1"/>
        <end position="19"/>
    </location>
</feature>
<evidence type="ECO:0000313" key="4">
    <source>
        <dbReference type="EMBL" id="CCC05060.1"/>
    </source>
</evidence>
<dbReference type="PROSITE" id="PS50020">
    <property type="entry name" value="WW_DOMAIN_2"/>
    <property type="match status" value="1"/>
</dbReference>
<dbReference type="PANTHER" id="PTHR15377:SF3">
    <property type="entry name" value="WW DOMAIN-CONTAINING PROTEIN"/>
    <property type="match status" value="1"/>
</dbReference>
<comment type="caution">
    <text evidence="4">The sequence shown here is derived from an EMBL/GenBank/DDBJ whole genome shotgun (WGS) entry which is preliminary data.</text>
</comment>
<feature type="compositionally biased region" description="Basic and acidic residues" evidence="2">
    <location>
        <begin position="604"/>
        <end position="623"/>
    </location>
</feature>
<feature type="compositionally biased region" description="Pro residues" evidence="2">
    <location>
        <begin position="461"/>
        <end position="479"/>
    </location>
</feature>
<dbReference type="CDD" id="cd00201">
    <property type="entry name" value="WW"/>
    <property type="match status" value="1"/>
</dbReference>
<dbReference type="Proteomes" id="UP000001881">
    <property type="component" value="Unassembled WGS sequence"/>
</dbReference>
<evidence type="ECO:0000313" key="5">
    <source>
        <dbReference type="Proteomes" id="UP000001881"/>
    </source>
</evidence>
<sequence>MSLDSPSLSELDASPQSRAQAPHCTCTPYRAPSSECLDSPAQPPGLSSTKKITTIHHLRSLVPHSYCIGIDVEGIEGIAQGVTSVGISVLPPVFSISTASESGDGSWPWPFPDHHQGQIDLDTMASYYRLQSYCFAVLGRKRARSYEHFHYGEVIHHPITHLQSAVVAVFQSIRLQNPTAPIILIGFDMELEHRAIDSVFPLLGDYVTHLCDISRTGLAGARWEDKKESHKTHLKISLRDTMLAVNFRRNHGIQPRARHHSAGMDAVRTLGTMLALVARAPEAGGLVVKRYTWEEHGNRKLWEWVPRPSDKFPWTVKLEPVPIDGESGAAHLPESLSRPARLFNFVTRNFGEPKAVAVCPPARSGPLKTHGWVSLHSEEEMERFVKHWNGKMVVDGVMLKVGEKPPPETSPKNPSKKLKGADYPVSKVEAQGWTEHKAPTGHTYYYNASTKESTYKRPGVAPTPTPPAAASPFGPPSASPVPGAHPLAAAPANPSMSYLQHQSVPNLSDPRVANAFMAQRQSGNQQQQQQKPRPQPTDKPKAKIAILGCEPWFLVYTKYGRRFAYNPVKNASYWRIPEKILPAVIELDKERIRRKAAGEPPLEEDPKYKSHEKMEEKVEEKVEGTGQQGQEEAHDYDSSEYEEVEVTDDEGVDNDDPEHPSKRQHTENENQGPVEFTEDDFAAQLAMMEGGDDMDIDQEYDFAAQEETVEPLSDTDARLLFRDLLADFRINPYSPFQKLIDEGDKTGVFSDPRYTVLTSMRERREVYDEWSCEAIQALKEARAKEEKKDPRIPYLAFLQEHATPKLYWAEFKRKYRKEEVMKDSARHRSFSDKEREKLYREHINRLKIPQSQLKSDLKKLLESVPLRQLNNHSSVANLPSQILADIRYISLDAKTRDEFIEGYIQGLAPPPEAESAAGEEEDEVLRKARGERKKREKALEEREKRVEEEKRRQEKKLAFERARLREEERELQRAMVVDKKGLQSQLGGGPGAVGEAPKEDGMMEE</sequence>
<feature type="region of interest" description="Disordered" evidence="2">
    <location>
        <begin position="1"/>
        <end position="24"/>
    </location>
</feature>
<feature type="compositionally biased region" description="Basic and acidic residues" evidence="2">
    <location>
        <begin position="937"/>
        <end position="981"/>
    </location>
</feature>
<dbReference type="PANTHER" id="PTHR15377">
    <property type="entry name" value="TRANSCRIPTION ELONGATION REGULATOR 1"/>
    <property type="match status" value="1"/>
</dbReference>
<feature type="region of interest" description="Disordered" evidence="2">
    <location>
        <begin position="908"/>
        <end position="1005"/>
    </location>
</feature>
<dbReference type="OMA" id="REVYDEW"/>
<dbReference type="Gene3D" id="2.20.70.10">
    <property type="match status" value="1"/>
</dbReference>
<feature type="region of interest" description="Disordered" evidence="2">
    <location>
        <begin position="402"/>
        <end position="423"/>
    </location>
</feature>
<feature type="region of interest" description="Disordered" evidence="2">
    <location>
        <begin position="454"/>
        <end position="488"/>
    </location>
</feature>
<accession>F7W8T7</accession>
<dbReference type="HOGENOM" id="CLU_309293_0_0_1"/>
<feature type="compositionally biased region" description="Acidic residues" evidence="2">
    <location>
        <begin position="638"/>
        <end position="656"/>
    </location>
</feature>
<dbReference type="EMBL" id="CABT02000047">
    <property type="protein sequence ID" value="CCC05060.1"/>
    <property type="molecule type" value="Genomic_DNA"/>
</dbReference>
<proteinExistence type="predicted"/>
<dbReference type="InterPro" id="IPR001202">
    <property type="entry name" value="WW_dom"/>
</dbReference>
<dbReference type="OrthoDB" id="410044at2759"/>
<dbReference type="InterPro" id="IPR036020">
    <property type="entry name" value="WW_dom_sf"/>
</dbReference>
<dbReference type="VEuPathDB" id="FungiDB:SMAC_07717"/>
<feature type="region of interest" description="Disordered" evidence="2">
    <location>
        <begin position="596"/>
        <end position="675"/>
    </location>
</feature>
<name>F7W8T7_SORMK</name>
<feature type="region of interest" description="Disordered" evidence="2">
    <location>
        <begin position="519"/>
        <end position="542"/>
    </location>
</feature>
<feature type="compositionally biased region" description="Basic and acidic residues" evidence="2">
    <location>
        <begin position="996"/>
        <end position="1005"/>
    </location>
</feature>
<dbReference type="GO" id="GO:0070063">
    <property type="term" value="F:RNA polymerase binding"/>
    <property type="evidence" value="ECO:0007669"/>
    <property type="project" value="InterPro"/>
</dbReference>
<feature type="domain" description="WW" evidence="3">
    <location>
        <begin position="432"/>
        <end position="460"/>
    </location>
</feature>
<dbReference type="Gene3D" id="1.10.10.440">
    <property type="entry name" value="FF domain"/>
    <property type="match status" value="1"/>
</dbReference>
<reference evidence="4 5" key="1">
    <citation type="journal article" date="2010" name="PLoS Genet.">
        <title>De novo assembly of a 40 Mb eukaryotic genome from short sequence reads: Sordaria macrospora, a model organism for fungal morphogenesis.</title>
        <authorList>
            <person name="Nowrousian M."/>
            <person name="Stajich J."/>
            <person name="Chu M."/>
            <person name="Engh I."/>
            <person name="Espagne E."/>
            <person name="Halliday K."/>
            <person name="Kamerewerd J."/>
            <person name="Kempken F."/>
            <person name="Knab B."/>
            <person name="Kuo H.C."/>
            <person name="Osiewacz H.D."/>
            <person name="Poeggeler S."/>
            <person name="Read N."/>
            <person name="Seiler S."/>
            <person name="Smith K."/>
            <person name="Zickler D."/>
            <person name="Kueck U."/>
            <person name="Freitag M."/>
        </authorList>
    </citation>
    <scope>NUCLEOTIDE SEQUENCE [LARGE SCALE GENOMIC DNA]</scope>
    <source>
        <strain evidence="5">ATCC MYA-333 / DSM 997 / K(L3346) / K-hell</strain>
        <tissue evidence="4">Mycelium</tissue>
    </source>
</reference>
<dbReference type="InParanoid" id="F7W8T7"/>
<dbReference type="InterPro" id="IPR045148">
    <property type="entry name" value="TCRG1-like"/>
</dbReference>
<dbReference type="PROSITE" id="PS01159">
    <property type="entry name" value="WW_DOMAIN_1"/>
    <property type="match status" value="1"/>
</dbReference>
<evidence type="ECO:0000256" key="1">
    <source>
        <dbReference type="ARBA" id="ARBA00022737"/>
    </source>
</evidence>
<dbReference type="GO" id="GO:0003712">
    <property type="term" value="F:transcription coregulator activity"/>
    <property type="evidence" value="ECO:0007669"/>
    <property type="project" value="TreeGrafter"/>
</dbReference>
<evidence type="ECO:0000259" key="3">
    <source>
        <dbReference type="PROSITE" id="PS50020"/>
    </source>
</evidence>